<accession>A0A803MD96</accession>
<name>A0A803MD96_CHEQI</name>
<dbReference type="AlphaFoldDB" id="A0A803MD96"/>
<keyword evidence="2" id="KW-1185">Reference proteome</keyword>
<organism evidence="1 2">
    <name type="scientific">Chenopodium quinoa</name>
    <name type="common">Quinoa</name>
    <dbReference type="NCBI Taxonomy" id="63459"/>
    <lineage>
        <taxon>Eukaryota</taxon>
        <taxon>Viridiplantae</taxon>
        <taxon>Streptophyta</taxon>
        <taxon>Embryophyta</taxon>
        <taxon>Tracheophyta</taxon>
        <taxon>Spermatophyta</taxon>
        <taxon>Magnoliopsida</taxon>
        <taxon>eudicotyledons</taxon>
        <taxon>Gunneridae</taxon>
        <taxon>Pentapetalae</taxon>
        <taxon>Caryophyllales</taxon>
        <taxon>Chenopodiaceae</taxon>
        <taxon>Chenopodioideae</taxon>
        <taxon>Atripliceae</taxon>
        <taxon>Chenopodium</taxon>
    </lineage>
</organism>
<reference evidence="1" key="1">
    <citation type="journal article" date="2017" name="Nature">
        <title>The genome of Chenopodium quinoa.</title>
        <authorList>
            <person name="Jarvis D.E."/>
            <person name="Ho Y.S."/>
            <person name="Lightfoot D.J."/>
            <person name="Schmoeckel S.M."/>
            <person name="Li B."/>
            <person name="Borm T.J.A."/>
            <person name="Ohyanagi H."/>
            <person name="Mineta K."/>
            <person name="Michell C.T."/>
            <person name="Saber N."/>
            <person name="Kharbatia N.M."/>
            <person name="Rupper R.R."/>
            <person name="Sharp A.R."/>
            <person name="Dally N."/>
            <person name="Boughton B.A."/>
            <person name="Woo Y.H."/>
            <person name="Gao G."/>
            <person name="Schijlen E.G.W.M."/>
            <person name="Guo X."/>
            <person name="Momin A.A."/>
            <person name="Negrao S."/>
            <person name="Al-Babili S."/>
            <person name="Gehring C."/>
            <person name="Roessner U."/>
            <person name="Jung C."/>
            <person name="Murphy K."/>
            <person name="Arold S.T."/>
            <person name="Gojobori T."/>
            <person name="van der Linden C.G."/>
            <person name="van Loo E.N."/>
            <person name="Jellen E.N."/>
            <person name="Maughan P.J."/>
            <person name="Tester M."/>
        </authorList>
    </citation>
    <scope>NUCLEOTIDE SEQUENCE [LARGE SCALE GENOMIC DNA]</scope>
    <source>
        <strain evidence="1">cv. PI 614886</strain>
    </source>
</reference>
<dbReference type="EnsemblPlants" id="AUR62027439-RA">
    <property type="protein sequence ID" value="AUR62027439-RA:cds"/>
    <property type="gene ID" value="AUR62027439"/>
</dbReference>
<sequence length="175" mass="20658">MEEERILKIHYRENCVDLTIDDVDKCLLIDVINDMCEEFGRRGFELPEYPGLHYCFKEKAIKLVDDGLMMKMFENIESKEIDVWDTEEDDESESGDDWDEVEENLRDLVQLDIGPLQGWIRWRFDPQMCYNENTNNFVESFNSTIGVDRSYPILTLLEGEQSNSPTSNVSFFTKW</sequence>
<evidence type="ECO:0000313" key="1">
    <source>
        <dbReference type="EnsemblPlants" id="AUR62027439-RA:cds"/>
    </source>
</evidence>
<dbReference type="Gramene" id="AUR62027439-RA">
    <property type="protein sequence ID" value="AUR62027439-RA:cds"/>
    <property type="gene ID" value="AUR62027439"/>
</dbReference>
<evidence type="ECO:0000313" key="2">
    <source>
        <dbReference type="Proteomes" id="UP000596660"/>
    </source>
</evidence>
<proteinExistence type="predicted"/>
<reference evidence="1" key="2">
    <citation type="submission" date="2021-03" db="UniProtKB">
        <authorList>
            <consortium name="EnsemblPlants"/>
        </authorList>
    </citation>
    <scope>IDENTIFICATION</scope>
</reference>
<dbReference type="Proteomes" id="UP000596660">
    <property type="component" value="Unplaced"/>
</dbReference>
<protein>
    <submittedName>
        <fullName evidence="1">Uncharacterized protein</fullName>
    </submittedName>
</protein>